<dbReference type="PANTHER" id="PTHR42852">
    <property type="entry name" value="THIOL:DISULFIDE INTERCHANGE PROTEIN DSBE"/>
    <property type="match status" value="1"/>
</dbReference>
<dbReference type="InterPro" id="IPR036249">
    <property type="entry name" value="Thioredoxin-like_sf"/>
</dbReference>
<feature type="domain" description="Thioredoxin" evidence="1">
    <location>
        <begin position="37"/>
        <end position="189"/>
    </location>
</feature>
<dbReference type="Pfam" id="PF00578">
    <property type="entry name" value="AhpC-TSA"/>
    <property type="match status" value="1"/>
</dbReference>
<proteinExistence type="predicted"/>
<organism evidence="2 3">
    <name type="scientific">Thiohalorhabdus methylotrophus</name>
    <dbReference type="NCBI Taxonomy" id="3242694"/>
    <lineage>
        <taxon>Bacteria</taxon>
        <taxon>Pseudomonadati</taxon>
        <taxon>Pseudomonadota</taxon>
        <taxon>Gammaproteobacteria</taxon>
        <taxon>Thiohalorhabdales</taxon>
        <taxon>Thiohalorhabdaceae</taxon>
        <taxon>Thiohalorhabdus</taxon>
    </lineage>
</organism>
<gene>
    <name evidence="2" type="ORF">ACERLL_04645</name>
</gene>
<comment type="caution">
    <text evidence="2">The sequence shown here is derived from an EMBL/GenBank/DDBJ whole genome shotgun (WGS) entry which is preliminary data.</text>
</comment>
<evidence type="ECO:0000313" key="2">
    <source>
        <dbReference type="EMBL" id="MFA9460107.1"/>
    </source>
</evidence>
<dbReference type="RefSeq" id="WP_373654895.1">
    <property type="nucleotide sequence ID" value="NZ_JBGUAW010000003.1"/>
</dbReference>
<dbReference type="Gene3D" id="3.40.30.10">
    <property type="entry name" value="Glutaredoxin"/>
    <property type="match status" value="1"/>
</dbReference>
<accession>A0ABV4TS54</accession>
<dbReference type="Proteomes" id="UP001575181">
    <property type="component" value="Unassembled WGS sequence"/>
</dbReference>
<dbReference type="InterPro" id="IPR050553">
    <property type="entry name" value="Thioredoxin_ResA/DsbE_sf"/>
</dbReference>
<dbReference type="PROSITE" id="PS51257">
    <property type="entry name" value="PROKAR_LIPOPROTEIN"/>
    <property type="match status" value="1"/>
</dbReference>
<keyword evidence="3" id="KW-1185">Reference proteome</keyword>
<evidence type="ECO:0000259" key="1">
    <source>
        <dbReference type="PROSITE" id="PS51352"/>
    </source>
</evidence>
<dbReference type="PANTHER" id="PTHR42852:SF18">
    <property type="entry name" value="CHROMOSOME UNDETERMINED SCAFFOLD_47, WHOLE GENOME SHOTGUN SEQUENCE"/>
    <property type="match status" value="1"/>
</dbReference>
<dbReference type="PROSITE" id="PS51352">
    <property type="entry name" value="THIOREDOXIN_2"/>
    <property type="match status" value="1"/>
</dbReference>
<dbReference type="CDD" id="cd02966">
    <property type="entry name" value="TlpA_like_family"/>
    <property type="match status" value="1"/>
</dbReference>
<dbReference type="EMBL" id="JBGUAW010000003">
    <property type="protein sequence ID" value="MFA9460107.1"/>
    <property type="molecule type" value="Genomic_DNA"/>
</dbReference>
<dbReference type="InterPro" id="IPR013766">
    <property type="entry name" value="Thioredoxin_domain"/>
</dbReference>
<evidence type="ECO:0000313" key="3">
    <source>
        <dbReference type="Proteomes" id="UP001575181"/>
    </source>
</evidence>
<protein>
    <submittedName>
        <fullName evidence="2">TlpA disulfide reductase family protein</fullName>
    </submittedName>
</protein>
<sequence>MSAKSMAARFARGAAPLLVVVAVLLGGCSGEQVVTPAHEAEAAPAFERPGLREERISLEAYRGKVVLLNFWATWCPFCRKEIPHLVDLQERYGAEGLQVLGAALNWKIDSRERNDPDIFHQKVAAFELEHGLNYPIPLIKEGMDEVLARFGDPVGIPYTVLIDRRGRVRKVFQGNPGPDPLEKAVRTLL</sequence>
<dbReference type="SUPFAM" id="SSF52833">
    <property type="entry name" value="Thioredoxin-like"/>
    <property type="match status" value="1"/>
</dbReference>
<dbReference type="InterPro" id="IPR000866">
    <property type="entry name" value="AhpC/TSA"/>
</dbReference>
<reference evidence="2 3" key="1">
    <citation type="submission" date="2024-08" db="EMBL/GenBank/DDBJ databases">
        <title>Whole-genome sequencing of halo(alkali)philic microorganisms from hypersaline lakes.</title>
        <authorList>
            <person name="Sorokin D.Y."/>
            <person name="Merkel A.Y."/>
            <person name="Messina E."/>
            <person name="Yakimov M."/>
        </authorList>
    </citation>
    <scope>NUCLEOTIDE SEQUENCE [LARGE SCALE GENOMIC DNA]</scope>
    <source>
        <strain evidence="2 3">Cl-TMA</strain>
    </source>
</reference>
<name>A0ABV4TS54_9GAMM</name>